<dbReference type="Proteomes" id="UP000654345">
    <property type="component" value="Unassembled WGS sequence"/>
</dbReference>
<name>A0ABQ3V288_9CHLR</name>
<dbReference type="EMBL" id="BNJG01000003">
    <property type="protein sequence ID" value="GHO58692.1"/>
    <property type="molecule type" value="Genomic_DNA"/>
</dbReference>
<evidence type="ECO:0008006" key="3">
    <source>
        <dbReference type="Google" id="ProtNLM"/>
    </source>
</evidence>
<protein>
    <recommendedName>
        <fullName evidence="3">Transposase DDE domain-containing protein</fullName>
    </recommendedName>
</protein>
<evidence type="ECO:0000313" key="1">
    <source>
        <dbReference type="EMBL" id="GHO58692.1"/>
    </source>
</evidence>
<reference evidence="1 2" key="1">
    <citation type="journal article" date="2021" name="Int. J. Syst. Evol. Microbiol.">
        <title>Reticulibacter mediterranei gen. nov., sp. nov., within the new family Reticulibacteraceae fam. nov., and Ktedonospora formicarum gen. nov., sp. nov., Ktedonobacter robiniae sp. nov., Dictyobacter formicarum sp. nov. and Dictyobacter arantiisoli sp. nov., belonging to the class Ktedonobacteria.</title>
        <authorList>
            <person name="Yabe S."/>
            <person name="Zheng Y."/>
            <person name="Wang C.M."/>
            <person name="Sakai Y."/>
            <person name="Abe K."/>
            <person name="Yokota A."/>
            <person name="Donadio S."/>
            <person name="Cavaletti L."/>
            <person name="Monciardini P."/>
        </authorList>
    </citation>
    <scope>NUCLEOTIDE SEQUENCE [LARGE SCALE GENOMIC DNA]</scope>
    <source>
        <strain evidence="1 2">SOSP1-30</strain>
    </source>
</reference>
<keyword evidence="2" id="KW-1185">Reference proteome</keyword>
<evidence type="ECO:0000313" key="2">
    <source>
        <dbReference type="Proteomes" id="UP000654345"/>
    </source>
</evidence>
<comment type="caution">
    <text evidence="1">The sequence shown here is derived from an EMBL/GenBank/DDBJ whole genome shotgun (WGS) entry which is preliminary data.</text>
</comment>
<organism evidence="1 2">
    <name type="scientific">Ktedonobacter robiniae</name>
    <dbReference type="NCBI Taxonomy" id="2778365"/>
    <lineage>
        <taxon>Bacteria</taxon>
        <taxon>Bacillati</taxon>
        <taxon>Chloroflexota</taxon>
        <taxon>Ktedonobacteria</taxon>
        <taxon>Ktedonobacterales</taxon>
        <taxon>Ktedonobacteraceae</taxon>
        <taxon>Ktedonobacter</taxon>
    </lineage>
</organism>
<proteinExistence type="predicted"/>
<sequence>MQKATKGRFALQSQSVQMVVAAFLATIQTTRQLRHTHPQMKMKYPWRTKRFYPVKWPAQAVSKENGRVVLPTGKGRPSLVLPIALPNTVARAAWFGTMGLNCMCA</sequence>
<accession>A0ABQ3V288</accession>
<gene>
    <name evidence="1" type="ORF">KSB_71670</name>
</gene>